<evidence type="ECO:0000259" key="8">
    <source>
        <dbReference type="PROSITE" id="PS50850"/>
    </source>
</evidence>
<dbReference type="Gene3D" id="1.20.1250.20">
    <property type="entry name" value="MFS general substrate transporter like domains"/>
    <property type="match status" value="2"/>
</dbReference>
<feature type="transmembrane region" description="Helical" evidence="7">
    <location>
        <begin position="176"/>
        <end position="196"/>
    </location>
</feature>
<keyword evidence="3" id="KW-1003">Cell membrane</keyword>
<gene>
    <name evidence="9" type="primary">yjjL</name>
    <name evidence="9" type="ORF">WY13_02443</name>
</gene>
<dbReference type="AlphaFoldDB" id="A0A168NEK9"/>
<keyword evidence="6 7" id="KW-0472">Membrane</keyword>
<accession>A0A168NEK9</accession>
<dbReference type="InterPro" id="IPR020846">
    <property type="entry name" value="MFS_dom"/>
</dbReference>
<dbReference type="SUPFAM" id="SSF103473">
    <property type="entry name" value="MFS general substrate transporter"/>
    <property type="match status" value="1"/>
</dbReference>
<organism evidence="9 10">
    <name type="scientific">Clostridium ljungdahlii</name>
    <dbReference type="NCBI Taxonomy" id="1538"/>
    <lineage>
        <taxon>Bacteria</taxon>
        <taxon>Bacillati</taxon>
        <taxon>Bacillota</taxon>
        <taxon>Clostridia</taxon>
        <taxon>Eubacteriales</taxon>
        <taxon>Clostridiaceae</taxon>
        <taxon>Clostridium</taxon>
    </lineage>
</organism>
<feature type="transmembrane region" description="Helical" evidence="7">
    <location>
        <begin position="401"/>
        <end position="422"/>
    </location>
</feature>
<comment type="subcellular location">
    <subcellularLocation>
        <location evidence="1">Cell membrane</location>
        <topology evidence="1">Multi-pass membrane protein</topology>
    </subcellularLocation>
</comment>
<keyword evidence="2" id="KW-0813">Transport</keyword>
<keyword evidence="4 7" id="KW-0812">Transmembrane</keyword>
<dbReference type="GO" id="GO:0022857">
    <property type="term" value="F:transmembrane transporter activity"/>
    <property type="evidence" value="ECO:0007669"/>
    <property type="project" value="InterPro"/>
</dbReference>
<dbReference type="PATRIC" id="fig|1538.10.peg.2819"/>
<dbReference type="Proteomes" id="UP000077407">
    <property type="component" value="Unassembled WGS sequence"/>
</dbReference>
<evidence type="ECO:0000313" key="10">
    <source>
        <dbReference type="Proteomes" id="UP000077407"/>
    </source>
</evidence>
<feature type="transmembrane region" description="Helical" evidence="7">
    <location>
        <begin position="239"/>
        <end position="257"/>
    </location>
</feature>
<evidence type="ECO:0000313" key="9">
    <source>
        <dbReference type="EMBL" id="OAA86327.1"/>
    </source>
</evidence>
<dbReference type="PANTHER" id="PTHR11662">
    <property type="entry name" value="SOLUTE CARRIER FAMILY 17"/>
    <property type="match status" value="1"/>
</dbReference>
<dbReference type="PROSITE" id="PS50850">
    <property type="entry name" value="MFS"/>
    <property type="match status" value="1"/>
</dbReference>
<dbReference type="InterPro" id="IPR050382">
    <property type="entry name" value="MFS_Na/Anion_cotransporter"/>
</dbReference>
<feature type="transmembrane region" description="Helical" evidence="7">
    <location>
        <begin position="20"/>
        <end position="39"/>
    </location>
</feature>
<dbReference type="GO" id="GO:0005886">
    <property type="term" value="C:plasma membrane"/>
    <property type="evidence" value="ECO:0007669"/>
    <property type="project" value="UniProtKB-SubCell"/>
</dbReference>
<feature type="transmembrane region" description="Helical" evidence="7">
    <location>
        <begin position="59"/>
        <end position="78"/>
    </location>
</feature>
<comment type="caution">
    <text evidence="9">The sequence shown here is derived from an EMBL/GenBank/DDBJ whole genome shotgun (WGS) entry which is preliminary data.</text>
</comment>
<dbReference type="EMBL" id="LITT01000025">
    <property type="protein sequence ID" value="OAA86327.1"/>
    <property type="molecule type" value="Genomic_DNA"/>
</dbReference>
<dbReference type="PIRSF" id="PIRSF002808">
    <property type="entry name" value="Hexose_phosphate_transp"/>
    <property type="match status" value="1"/>
</dbReference>
<feature type="transmembrane region" description="Helical" evidence="7">
    <location>
        <begin position="277"/>
        <end position="301"/>
    </location>
</feature>
<dbReference type="Pfam" id="PF07690">
    <property type="entry name" value="MFS_1"/>
    <property type="match status" value="1"/>
</dbReference>
<dbReference type="PANTHER" id="PTHR11662:SF399">
    <property type="entry name" value="FI19708P1-RELATED"/>
    <property type="match status" value="1"/>
</dbReference>
<dbReference type="OrthoDB" id="9773404at2"/>
<dbReference type="RefSeq" id="WP_063555861.1">
    <property type="nucleotide sequence ID" value="NZ_LITT01000025.1"/>
</dbReference>
<evidence type="ECO:0000256" key="4">
    <source>
        <dbReference type="ARBA" id="ARBA00022692"/>
    </source>
</evidence>
<protein>
    <submittedName>
        <fullName evidence="9">L-galactonate transporter</fullName>
    </submittedName>
</protein>
<feature type="transmembrane region" description="Helical" evidence="7">
    <location>
        <begin position="372"/>
        <end position="395"/>
    </location>
</feature>
<evidence type="ECO:0000256" key="2">
    <source>
        <dbReference type="ARBA" id="ARBA00022448"/>
    </source>
</evidence>
<dbReference type="InterPro" id="IPR036259">
    <property type="entry name" value="MFS_trans_sf"/>
</dbReference>
<feature type="transmembrane region" description="Helical" evidence="7">
    <location>
        <begin position="313"/>
        <end position="332"/>
    </location>
</feature>
<proteinExistence type="predicted"/>
<dbReference type="InterPro" id="IPR000849">
    <property type="entry name" value="Sugar_P_transporter"/>
</dbReference>
<feature type="transmembrane region" description="Helical" evidence="7">
    <location>
        <begin position="338"/>
        <end position="360"/>
    </location>
</feature>
<evidence type="ECO:0000256" key="6">
    <source>
        <dbReference type="ARBA" id="ARBA00023136"/>
    </source>
</evidence>
<evidence type="ECO:0000256" key="5">
    <source>
        <dbReference type="ARBA" id="ARBA00022989"/>
    </source>
</evidence>
<keyword evidence="5 7" id="KW-1133">Transmembrane helix</keyword>
<evidence type="ECO:0000256" key="7">
    <source>
        <dbReference type="SAM" id="Phobius"/>
    </source>
</evidence>
<dbReference type="InterPro" id="IPR011701">
    <property type="entry name" value="MFS"/>
</dbReference>
<name>A0A168NEK9_9CLOT</name>
<reference evidence="9 10" key="1">
    <citation type="journal article" date="2015" name="Biotechnol. Bioeng.">
        <title>Genome sequence and phenotypic characterization of Caulobacter segnis.</title>
        <authorList>
            <person name="Patel S."/>
            <person name="Fletcher B."/>
            <person name="Scott D.C."/>
            <person name="Ely B."/>
        </authorList>
    </citation>
    <scope>NUCLEOTIDE SEQUENCE [LARGE SCALE GENOMIC DNA]</scope>
    <source>
        <strain evidence="9 10">ERI-2</strain>
    </source>
</reference>
<dbReference type="CDD" id="cd17319">
    <property type="entry name" value="MFS_ExuT_GudP_like"/>
    <property type="match status" value="1"/>
</dbReference>
<evidence type="ECO:0000256" key="1">
    <source>
        <dbReference type="ARBA" id="ARBA00004651"/>
    </source>
</evidence>
<evidence type="ECO:0000256" key="3">
    <source>
        <dbReference type="ARBA" id="ARBA00022475"/>
    </source>
</evidence>
<sequence>MKQKENMSNTQSMDNSKSKLNIRWAFVILLLIGAIVNYLDRANLSVANTTIAKEFHLSSTQMGLLLSAFLWPYAIANLPSGWLVDKFGPKKMFSFASGFWSTATIICSFISSYPLFYLMRMILGVAESPFFTAGLKVNQRWFSDEERGLPVAIINTGSQISNAIAPPILTLLLVAFGWRSMFVIIGVLGILVLLVWQKLYRDPTSEETIAIKGSLEAAQEVRKSGKQASWGELFKHRNTWFMIIGNFGIMFTIWVYLTWLPSYLQKERGFSLTQSGFIASLPYICGIVGVLLGGTISDYLIKKGVQPITSRKFPIVGGALIAAISTAPLPFIKSTGVIIVLLCVGYFASQLPSGVIWTLAADVAPSNQVASLGAIQNFGGFLGAAIAPIATGIILDKTGTIGGVFLIGAGLLILGAISYGIFLKPVNMGGAN</sequence>
<feature type="transmembrane region" description="Helical" evidence="7">
    <location>
        <begin position="99"/>
        <end position="119"/>
    </location>
</feature>
<feature type="domain" description="Major facilitator superfamily (MFS) profile" evidence="8">
    <location>
        <begin position="26"/>
        <end position="427"/>
    </location>
</feature>